<evidence type="ECO:0000256" key="5">
    <source>
        <dbReference type="ARBA" id="ARBA00023136"/>
    </source>
</evidence>
<feature type="transmembrane region" description="Helical" evidence="6">
    <location>
        <begin position="6"/>
        <end position="26"/>
    </location>
</feature>
<keyword evidence="4 6" id="KW-1133">Transmembrane helix</keyword>
<comment type="caution">
    <text evidence="9">The sequence shown here is derived from an EMBL/GenBank/DDBJ whole genome shotgun (WGS) entry which is preliminary data.</text>
</comment>
<dbReference type="PANTHER" id="PTHR40060">
    <property type="entry name" value="UPF0316 PROTEIN YEBE"/>
    <property type="match status" value="1"/>
</dbReference>
<evidence type="ECO:0000256" key="6">
    <source>
        <dbReference type="HAMAP-Rule" id="MF_01515"/>
    </source>
</evidence>
<dbReference type="EMBL" id="JAACYS010000089">
    <property type="protein sequence ID" value="NCU18877.1"/>
    <property type="molecule type" value="Genomic_DNA"/>
</dbReference>
<evidence type="ECO:0000256" key="3">
    <source>
        <dbReference type="ARBA" id="ARBA00022692"/>
    </source>
</evidence>
<feature type="transmembrane region" description="Helical" evidence="6">
    <location>
        <begin position="59"/>
        <end position="78"/>
    </location>
</feature>
<dbReference type="InterPro" id="IPR019264">
    <property type="entry name" value="DUF2179"/>
</dbReference>
<organism evidence="9 10">
    <name type="scientific">Pallidibacillus pasinlerensis</name>
    <dbReference type="NCBI Taxonomy" id="2703818"/>
    <lineage>
        <taxon>Bacteria</taxon>
        <taxon>Bacillati</taxon>
        <taxon>Bacillota</taxon>
        <taxon>Bacilli</taxon>
        <taxon>Bacillales</taxon>
        <taxon>Bacillaceae</taxon>
        <taxon>Pallidibacillus</taxon>
    </lineage>
</organism>
<evidence type="ECO:0000256" key="1">
    <source>
        <dbReference type="ARBA" id="ARBA00004651"/>
    </source>
</evidence>
<comment type="similarity">
    <text evidence="6">Belongs to the UPF0316 family.</text>
</comment>
<accession>A0ABX0ACT0</accession>
<protein>
    <recommendedName>
        <fullName evidence="6">UPF0316 protein GW534_14445</fullName>
    </recommendedName>
</protein>
<reference evidence="9 10" key="1">
    <citation type="submission" date="2020-01" db="EMBL/GenBank/DDBJ databases">
        <title>A novel Bacillus sp. from Pasinler.</title>
        <authorList>
            <person name="Adiguzel A."/>
            <person name="Ay H."/>
            <person name="Baltaci M.O."/>
        </authorList>
    </citation>
    <scope>NUCLEOTIDE SEQUENCE [LARGE SCALE GENOMIC DNA]</scope>
    <source>
        <strain evidence="9 10">P1</strain>
    </source>
</reference>
<evidence type="ECO:0000259" key="8">
    <source>
        <dbReference type="Pfam" id="PF18955"/>
    </source>
</evidence>
<evidence type="ECO:0000313" key="9">
    <source>
        <dbReference type="EMBL" id="NCU18877.1"/>
    </source>
</evidence>
<comment type="subcellular location">
    <subcellularLocation>
        <location evidence="1 6">Cell membrane</location>
        <topology evidence="1 6">Multi-pass membrane protein</topology>
    </subcellularLocation>
</comment>
<evidence type="ECO:0000313" key="10">
    <source>
        <dbReference type="Proteomes" id="UP000743899"/>
    </source>
</evidence>
<sequence>MKDILLVLLIQLLYVPTFTLRTIFLVKGLKIKAAIFGFLETIVYVFGLSIVLTGDKEPIVMIVYAIGFAIGIIVGSVIEEKLAIGYTTFQVILPTKNTVLIKSLREQGYGVTVYEGEGIDSKRYQLSVLTTRKKEDELYFFIQEQEPRAFIVAYEPKAFRGGFILRSMKKRKNKKQSQ</sequence>
<keyword evidence="2 6" id="KW-1003">Cell membrane</keyword>
<dbReference type="HAMAP" id="MF_01515">
    <property type="entry name" value="UPF0316"/>
    <property type="match status" value="1"/>
</dbReference>
<dbReference type="InterPro" id="IPR022930">
    <property type="entry name" value="UPF0316"/>
</dbReference>
<dbReference type="CDD" id="cd16381">
    <property type="entry name" value="YitT_C_like_1"/>
    <property type="match status" value="1"/>
</dbReference>
<keyword evidence="3 6" id="KW-0812">Transmembrane</keyword>
<keyword evidence="10" id="KW-1185">Reference proteome</keyword>
<name>A0ABX0ACT0_9BACI</name>
<dbReference type="Proteomes" id="UP000743899">
    <property type="component" value="Unassembled WGS sequence"/>
</dbReference>
<dbReference type="Pfam" id="PF18955">
    <property type="entry name" value="DUF5698"/>
    <property type="match status" value="1"/>
</dbReference>
<dbReference type="InterPro" id="IPR044035">
    <property type="entry name" value="DUF5698"/>
</dbReference>
<evidence type="ECO:0000259" key="7">
    <source>
        <dbReference type="Pfam" id="PF10035"/>
    </source>
</evidence>
<evidence type="ECO:0000256" key="2">
    <source>
        <dbReference type="ARBA" id="ARBA00022475"/>
    </source>
</evidence>
<feature type="transmembrane region" description="Helical" evidence="6">
    <location>
        <begin position="33"/>
        <end position="53"/>
    </location>
</feature>
<keyword evidence="5 6" id="KW-0472">Membrane</keyword>
<dbReference type="PANTHER" id="PTHR40060:SF1">
    <property type="entry name" value="UPF0316 PROTEIN YEBE"/>
    <property type="match status" value="1"/>
</dbReference>
<feature type="domain" description="DUF2179" evidence="7">
    <location>
        <begin position="109"/>
        <end position="161"/>
    </location>
</feature>
<proteinExistence type="inferred from homology"/>
<dbReference type="NCBIfam" id="NF003194">
    <property type="entry name" value="PRK04164.1-5"/>
    <property type="match status" value="1"/>
</dbReference>
<feature type="domain" description="DUF5698" evidence="8">
    <location>
        <begin position="19"/>
        <end position="75"/>
    </location>
</feature>
<gene>
    <name evidence="9" type="ORF">GW534_14445</name>
</gene>
<dbReference type="Pfam" id="PF10035">
    <property type="entry name" value="DUF2179"/>
    <property type="match status" value="1"/>
</dbReference>
<evidence type="ECO:0000256" key="4">
    <source>
        <dbReference type="ARBA" id="ARBA00022989"/>
    </source>
</evidence>